<proteinExistence type="predicted"/>
<keyword evidence="1" id="KW-1133">Transmembrane helix</keyword>
<keyword evidence="1" id="KW-0812">Transmembrane</keyword>
<accession>A0A328AWQ1</accession>
<dbReference type="EMBL" id="QFYR01000001">
    <property type="protein sequence ID" value="RAK58146.1"/>
    <property type="molecule type" value="Genomic_DNA"/>
</dbReference>
<reference evidence="3" key="1">
    <citation type="submission" date="2018-05" db="EMBL/GenBank/DDBJ databases">
        <authorList>
            <person name="Li X."/>
        </authorList>
    </citation>
    <scope>NUCLEOTIDE SEQUENCE [LARGE SCALE GENOMIC DNA]</scope>
    <source>
        <strain evidence="3">YIM 73061</strain>
    </source>
</reference>
<name>A0A328AWQ1_9CAUL</name>
<sequence>MSERVTIFMPLVSDAPRGLAAEDKDYRPVEAERLEGDIYRVVGVQPPHERWAYPSGATVFAVKIHAVTVIVAPSSEPTPERIVRDEAPGRARPRLELREFATSARGARAALFAVMVVLAAAAGSALLGRGAFFVLQPADPIRASVVASSLLLIAALWRAKGWRELQAVGTPSAIVGAAFVLSLIVARCQA</sequence>
<keyword evidence="1" id="KW-0472">Membrane</keyword>
<feature type="transmembrane region" description="Helical" evidence="1">
    <location>
        <begin position="109"/>
        <end position="128"/>
    </location>
</feature>
<dbReference type="RefSeq" id="WP_111514596.1">
    <property type="nucleotide sequence ID" value="NZ_QFYR01000001.1"/>
</dbReference>
<evidence type="ECO:0000313" key="2">
    <source>
        <dbReference type="EMBL" id="RAK58146.1"/>
    </source>
</evidence>
<dbReference type="AlphaFoldDB" id="A0A328AWQ1"/>
<feature type="transmembrane region" description="Helical" evidence="1">
    <location>
        <begin position="165"/>
        <end position="186"/>
    </location>
</feature>
<organism evidence="2 3">
    <name type="scientific">Phenylobacterium deserti</name>
    <dbReference type="NCBI Taxonomy" id="1914756"/>
    <lineage>
        <taxon>Bacteria</taxon>
        <taxon>Pseudomonadati</taxon>
        <taxon>Pseudomonadota</taxon>
        <taxon>Alphaproteobacteria</taxon>
        <taxon>Caulobacterales</taxon>
        <taxon>Caulobacteraceae</taxon>
        <taxon>Phenylobacterium</taxon>
    </lineage>
</organism>
<dbReference type="Proteomes" id="UP000249725">
    <property type="component" value="Unassembled WGS sequence"/>
</dbReference>
<evidence type="ECO:0000256" key="1">
    <source>
        <dbReference type="SAM" id="Phobius"/>
    </source>
</evidence>
<protein>
    <submittedName>
        <fullName evidence="2">Uncharacterized protein</fullName>
    </submittedName>
</protein>
<gene>
    <name evidence="2" type="ORF">DJ018_09645</name>
</gene>
<evidence type="ECO:0000313" key="3">
    <source>
        <dbReference type="Proteomes" id="UP000249725"/>
    </source>
</evidence>
<feature type="transmembrane region" description="Helical" evidence="1">
    <location>
        <begin position="140"/>
        <end position="159"/>
    </location>
</feature>
<comment type="caution">
    <text evidence="2">The sequence shown here is derived from an EMBL/GenBank/DDBJ whole genome shotgun (WGS) entry which is preliminary data.</text>
</comment>
<keyword evidence="3" id="KW-1185">Reference proteome</keyword>